<protein>
    <recommendedName>
        <fullName evidence="4">Mu-like prophage FluMu N-terminal domain-containing protein</fullName>
    </recommendedName>
</protein>
<proteinExistence type="predicted"/>
<evidence type="ECO:0000256" key="1">
    <source>
        <dbReference type="SAM" id="MobiDB-lite"/>
    </source>
</evidence>
<evidence type="ECO:0000313" key="2">
    <source>
        <dbReference type="EMBL" id="PRZ48345.1"/>
    </source>
</evidence>
<feature type="compositionally biased region" description="Low complexity" evidence="1">
    <location>
        <begin position="54"/>
        <end position="69"/>
    </location>
</feature>
<gene>
    <name evidence="2" type="ORF">CLV89_104173</name>
</gene>
<dbReference type="RefSeq" id="WP_106163288.1">
    <property type="nucleotide sequence ID" value="NZ_PVUF01000004.1"/>
</dbReference>
<dbReference type="Proteomes" id="UP000237718">
    <property type="component" value="Unassembled WGS sequence"/>
</dbReference>
<dbReference type="EMBL" id="PVUF01000004">
    <property type="protein sequence ID" value="PRZ48345.1"/>
    <property type="molecule type" value="Genomic_DNA"/>
</dbReference>
<dbReference type="OrthoDB" id="7861257at2"/>
<feature type="region of interest" description="Disordered" evidence="1">
    <location>
        <begin position="33"/>
        <end position="85"/>
    </location>
</feature>
<comment type="caution">
    <text evidence="2">The sequence shown here is derived from an EMBL/GenBank/DDBJ whole genome shotgun (WGS) entry which is preliminary data.</text>
</comment>
<accession>A0A2T1AIA4</accession>
<evidence type="ECO:0008006" key="4">
    <source>
        <dbReference type="Google" id="ProtNLM"/>
    </source>
</evidence>
<dbReference type="AlphaFoldDB" id="A0A2T1AIA4"/>
<evidence type="ECO:0000313" key="3">
    <source>
        <dbReference type="Proteomes" id="UP000237718"/>
    </source>
</evidence>
<organism evidence="2 3">
    <name type="scientific">Tritonibacter scottomollicae</name>
    <name type="common">Epibacterium scottomollicae</name>
    <dbReference type="NCBI Taxonomy" id="483013"/>
    <lineage>
        <taxon>Bacteria</taxon>
        <taxon>Pseudomonadati</taxon>
        <taxon>Pseudomonadota</taxon>
        <taxon>Alphaproteobacteria</taxon>
        <taxon>Rhodobacterales</taxon>
        <taxon>Paracoccaceae</taxon>
        <taxon>Tritonibacter</taxon>
    </lineage>
</organism>
<reference evidence="2 3" key="1">
    <citation type="submission" date="2018-03" db="EMBL/GenBank/DDBJ databases">
        <title>Genomic Encyclopedia of Archaeal and Bacterial Type Strains, Phase II (KMG-II): from individual species to whole genera.</title>
        <authorList>
            <person name="Goeker M."/>
        </authorList>
    </citation>
    <scope>NUCLEOTIDE SEQUENCE [LARGE SCALE GENOMIC DNA]</scope>
    <source>
        <strain evidence="2 3">DSM 25328</strain>
    </source>
</reference>
<name>A0A2T1AIA4_TRISK</name>
<sequence length="141" mass="15098">MSERDDLKARAEELKLDFAPNLSTAKLAELVAEAEAQGASADEDKAPADDGSNSFEEALAVAAASSENAKQPGGTDAAQPTFHGRKFLRVVGPEKGFRRAGRKFGSKPVDIPLDELSEEQELALKGERRLITSYHVEGVSD</sequence>
<dbReference type="SUPFAM" id="SSF160059">
    <property type="entry name" value="PriA/YqbF domain"/>
    <property type="match status" value="1"/>
</dbReference>